<dbReference type="EMBL" id="CM001888">
    <property type="protein sequence ID" value="EOY17519.1"/>
    <property type="molecule type" value="Genomic_DNA"/>
</dbReference>
<dbReference type="AlphaFoldDB" id="A0A061FSK7"/>
<dbReference type="Gramene" id="EOY17519">
    <property type="protein sequence ID" value="EOY17519"/>
    <property type="gene ID" value="TCM_042336"/>
</dbReference>
<evidence type="ECO:0000313" key="2">
    <source>
        <dbReference type="Proteomes" id="UP000026915"/>
    </source>
</evidence>
<protein>
    <submittedName>
        <fullName evidence="1">Uncharacterized protein</fullName>
    </submittedName>
</protein>
<dbReference type="Proteomes" id="UP000026915">
    <property type="component" value="Chromosome 10"/>
</dbReference>
<accession>A0A061FSK7</accession>
<dbReference type="HOGENOM" id="CLU_2762938_0_0_1"/>
<dbReference type="InParanoid" id="A0A061FSK7"/>
<organism evidence="1 2">
    <name type="scientific">Theobroma cacao</name>
    <name type="common">Cacao</name>
    <name type="synonym">Cocoa</name>
    <dbReference type="NCBI Taxonomy" id="3641"/>
    <lineage>
        <taxon>Eukaryota</taxon>
        <taxon>Viridiplantae</taxon>
        <taxon>Streptophyta</taxon>
        <taxon>Embryophyta</taxon>
        <taxon>Tracheophyta</taxon>
        <taxon>Spermatophyta</taxon>
        <taxon>Magnoliopsida</taxon>
        <taxon>eudicotyledons</taxon>
        <taxon>Gunneridae</taxon>
        <taxon>Pentapetalae</taxon>
        <taxon>rosids</taxon>
        <taxon>malvids</taxon>
        <taxon>Malvales</taxon>
        <taxon>Malvaceae</taxon>
        <taxon>Byttnerioideae</taxon>
        <taxon>Theobroma</taxon>
    </lineage>
</organism>
<name>A0A061FSK7_THECC</name>
<reference evidence="1 2" key="1">
    <citation type="journal article" date="2013" name="Genome Biol.">
        <title>The genome sequence of the most widely cultivated cacao type and its use to identify candidate genes regulating pod color.</title>
        <authorList>
            <person name="Motamayor J.C."/>
            <person name="Mockaitis K."/>
            <person name="Schmutz J."/>
            <person name="Haiminen N."/>
            <person name="Iii D.L."/>
            <person name="Cornejo O."/>
            <person name="Findley S.D."/>
            <person name="Zheng P."/>
            <person name="Utro F."/>
            <person name="Royaert S."/>
            <person name="Saski C."/>
            <person name="Jenkins J."/>
            <person name="Podicheti R."/>
            <person name="Zhao M."/>
            <person name="Scheffler B.E."/>
            <person name="Stack J.C."/>
            <person name="Feltus F.A."/>
            <person name="Mustiga G.M."/>
            <person name="Amores F."/>
            <person name="Phillips W."/>
            <person name="Marelli J.P."/>
            <person name="May G.D."/>
            <person name="Shapiro H."/>
            <person name="Ma J."/>
            <person name="Bustamante C.D."/>
            <person name="Schnell R.J."/>
            <person name="Main D."/>
            <person name="Gilbert D."/>
            <person name="Parida L."/>
            <person name="Kuhn D.N."/>
        </authorList>
    </citation>
    <scope>NUCLEOTIDE SEQUENCE [LARGE SCALE GENOMIC DNA]</scope>
    <source>
        <strain evidence="2">cv. Matina 1-6</strain>
    </source>
</reference>
<sequence length="70" mass="7864">MYRSIIVCYDLELLSFCVCGLVNNIGETADVSVELNCLPYEPHRLCSQSMLSSCVFFISSTHALQILLLF</sequence>
<gene>
    <name evidence="1" type="ORF">TCM_042336</name>
</gene>
<proteinExistence type="predicted"/>
<evidence type="ECO:0000313" key="1">
    <source>
        <dbReference type="EMBL" id="EOY17519.1"/>
    </source>
</evidence>
<keyword evidence="2" id="KW-1185">Reference proteome</keyword>